<dbReference type="InParanoid" id="G2YV04"/>
<protein>
    <submittedName>
        <fullName evidence="2">Uncharacterized protein</fullName>
    </submittedName>
</protein>
<name>G2YV04_BOTF4</name>
<keyword evidence="1" id="KW-0175">Coiled coil</keyword>
<organism evidence="2 3">
    <name type="scientific">Botryotinia fuckeliana (strain T4)</name>
    <name type="common">Noble rot fungus</name>
    <name type="synonym">Botrytis cinerea</name>
    <dbReference type="NCBI Taxonomy" id="999810"/>
    <lineage>
        <taxon>Eukaryota</taxon>
        <taxon>Fungi</taxon>
        <taxon>Dikarya</taxon>
        <taxon>Ascomycota</taxon>
        <taxon>Pezizomycotina</taxon>
        <taxon>Leotiomycetes</taxon>
        <taxon>Helotiales</taxon>
        <taxon>Sclerotiniaceae</taxon>
        <taxon>Botrytis</taxon>
    </lineage>
</organism>
<accession>G2YV04</accession>
<evidence type="ECO:0000313" key="2">
    <source>
        <dbReference type="EMBL" id="CCD55452.1"/>
    </source>
</evidence>
<dbReference type="HOGENOM" id="CLU_1272099_0_0_1"/>
<evidence type="ECO:0000256" key="1">
    <source>
        <dbReference type="SAM" id="Coils"/>
    </source>
</evidence>
<feature type="coiled-coil region" evidence="1">
    <location>
        <begin position="179"/>
        <end position="206"/>
    </location>
</feature>
<dbReference type="OrthoDB" id="3518221at2759"/>
<dbReference type="AlphaFoldDB" id="G2YV04"/>
<dbReference type="EMBL" id="FQ790354">
    <property type="protein sequence ID" value="CCD55452.1"/>
    <property type="molecule type" value="Genomic_DNA"/>
</dbReference>
<dbReference type="Proteomes" id="UP000008177">
    <property type="component" value="Unplaced contigs"/>
</dbReference>
<evidence type="ECO:0000313" key="3">
    <source>
        <dbReference type="Proteomes" id="UP000008177"/>
    </source>
</evidence>
<reference evidence="3" key="1">
    <citation type="journal article" date="2011" name="PLoS Genet.">
        <title>Genomic analysis of the necrotrophic fungal pathogens Sclerotinia sclerotiorum and Botrytis cinerea.</title>
        <authorList>
            <person name="Amselem J."/>
            <person name="Cuomo C.A."/>
            <person name="van Kan J.A."/>
            <person name="Viaud M."/>
            <person name="Benito E.P."/>
            <person name="Couloux A."/>
            <person name="Coutinho P.M."/>
            <person name="de Vries R.P."/>
            <person name="Dyer P.S."/>
            <person name="Fillinger S."/>
            <person name="Fournier E."/>
            <person name="Gout L."/>
            <person name="Hahn M."/>
            <person name="Kohn L."/>
            <person name="Lapalu N."/>
            <person name="Plummer K.M."/>
            <person name="Pradier J.M."/>
            <person name="Quevillon E."/>
            <person name="Sharon A."/>
            <person name="Simon A."/>
            <person name="ten Have A."/>
            <person name="Tudzynski B."/>
            <person name="Tudzynski P."/>
            <person name="Wincker P."/>
            <person name="Andrew M."/>
            <person name="Anthouard V."/>
            <person name="Beever R.E."/>
            <person name="Beffa R."/>
            <person name="Benoit I."/>
            <person name="Bouzid O."/>
            <person name="Brault B."/>
            <person name="Chen Z."/>
            <person name="Choquer M."/>
            <person name="Collemare J."/>
            <person name="Cotton P."/>
            <person name="Danchin E.G."/>
            <person name="Da Silva C."/>
            <person name="Gautier A."/>
            <person name="Giraud C."/>
            <person name="Giraud T."/>
            <person name="Gonzalez C."/>
            <person name="Grossetete S."/>
            <person name="Guldener U."/>
            <person name="Henrissat B."/>
            <person name="Howlett B.J."/>
            <person name="Kodira C."/>
            <person name="Kretschmer M."/>
            <person name="Lappartient A."/>
            <person name="Leroch M."/>
            <person name="Levis C."/>
            <person name="Mauceli E."/>
            <person name="Neuveglise C."/>
            <person name="Oeser B."/>
            <person name="Pearson M."/>
            <person name="Poulain J."/>
            <person name="Poussereau N."/>
            <person name="Quesneville H."/>
            <person name="Rascle C."/>
            <person name="Schumacher J."/>
            <person name="Segurens B."/>
            <person name="Sexton A."/>
            <person name="Silva E."/>
            <person name="Sirven C."/>
            <person name="Soanes D.M."/>
            <person name="Talbot N.J."/>
            <person name="Templeton M."/>
            <person name="Yandava C."/>
            <person name="Yarden O."/>
            <person name="Zeng Q."/>
            <person name="Rollins J.A."/>
            <person name="Lebrun M.H."/>
            <person name="Dickman M."/>
        </authorList>
    </citation>
    <scope>NUCLEOTIDE SEQUENCE [LARGE SCALE GENOMIC DNA]</scope>
    <source>
        <strain evidence="3">T4</strain>
    </source>
</reference>
<gene>
    <name evidence="2" type="ORF">BofuT4_P158480.1</name>
</gene>
<sequence length="237" mass="27406">MNQAARALSEISQALDFNKGLLPLEPYEGLDTPPQLEYKDQISWIAIHANDHAPSAIILSQAKMSTWQQMLTGLETVNRLRHPNVGEAYIKWRSQSMLVRRLWEDAKFPGVDPDPVYTQIRRKYCTAVKRLINEKAEQGEDDIGALKIFLNETYNKKLMLARKLEVSTESFSDRIRAIQAKKAQESQQAEKRIKEIEAEEEREEMMEQGGDDEFVVVEVEDADDEEFGWENDDWDML</sequence>
<proteinExistence type="predicted"/>